<dbReference type="EMBL" id="BMCU01000002">
    <property type="protein sequence ID" value="GGG04436.1"/>
    <property type="molecule type" value="Genomic_DNA"/>
</dbReference>
<protein>
    <submittedName>
        <fullName evidence="1">Uncharacterized protein</fullName>
    </submittedName>
</protein>
<dbReference type="Proteomes" id="UP000654257">
    <property type="component" value="Unassembled WGS sequence"/>
</dbReference>
<proteinExistence type="predicted"/>
<evidence type="ECO:0000313" key="1">
    <source>
        <dbReference type="EMBL" id="GGG04436.1"/>
    </source>
</evidence>
<evidence type="ECO:0000313" key="2">
    <source>
        <dbReference type="Proteomes" id="UP000654257"/>
    </source>
</evidence>
<dbReference type="RefSeq" id="WP_188544484.1">
    <property type="nucleotide sequence ID" value="NZ_BMCU01000002.1"/>
</dbReference>
<name>A0A917FVG9_9NOCA</name>
<keyword evidence="2" id="KW-1185">Reference proteome</keyword>
<reference evidence="1" key="1">
    <citation type="journal article" date="2014" name="Int. J. Syst. Evol. Microbiol.">
        <title>Complete genome sequence of Corynebacterium casei LMG S-19264T (=DSM 44701T), isolated from a smear-ripened cheese.</title>
        <authorList>
            <consortium name="US DOE Joint Genome Institute (JGI-PGF)"/>
            <person name="Walter F."/>
            <person name="Albersmeier A."/>
            <person name="Kalinowski J."/>
            <person name="Ruckert C."/>
        </authorList>
    </citation>
    <scope>NUCLEOTIDE SEQUENCE</scope>
    <source>
        <strain evidence="1">CCM 7905</strain>
    </source>
</reference>
<reference evidence="1" key="2">
    <citation type="submission" date="2020-09" db="EMBL/GenBank/DDBJ databases">
        <authorList>
            <person name="Sun Q."/>
            <person name="Sedlacek I."/>
        </authorList>
    </citation>
    <scope>NUCLEOTIDE SEQUENCE</scope>
    <source>
        <strain evidence="1">CCM 7905</strain>
    </source>
</reference>
<comment type="caution">
    <text evidence="1">The sequence shown here is derived from an EMBL/GenBank/DDBJ whole genome shotgun (WGS) entry which is preliminary data.</text>
</comment>
<accession>A0A917FVG9</accession>
<sequence>MTGRRPDTVHDRIADDALALAVAIRDEDPVKLYNSLILKCRNQPEKAAQIMMALAAFTPVDEPVLSTIHRVEAIVDARVAVVRRVMAKAS</sequence>
<gene>
    <name evidence="1" type="ORF">GCM10007304_18180</name>
</gene>
<dbReference type="AlphaFoldDB" id="A0A917FVG9"/>
<organism evidence="1 2">
    <name type="scientific">Rhodococcoides trifolii</name>
    <dbReference type="NCBI Taxonomy" id="908250"/>
    <lineage>
        <taxon>Bacteria</taxon>
        <taxon>Bacillati</taxon>
        <taxon>Actinomycetota</taxon>
        <taxon>Actinomycetes</taxon>
        <taxon>Mycobacteriales</taxon>
        <taxon>Nocardiaceae</taxon>
        <taxon>Rhodococcoides</taxon>
    </lineage>
</organism>